<accession>A0A2A6BYC6</accession>
<evidence type="ECO:0000256" key="1">
    <source>
        <dbReference type="SAM" id="MobiDB-lite"/>
    </source>
</evidence>
<evidence type="ECO:0000313" key="2">
    <source>
        <dbReference type="EnsemblMetazoa" id="PPA39782.1"/>
    </source>
</evidence>
<dbReference type="AlphaFoldDB" id="A0A2A6BYC6"/>
<gene>
    <name evidence="2" type="primary">WBGene00278151</name>
</gene>
<reference evidence="2" key="2">
    <citation type="submission" date="2022-06" db="UniProtKB">
        <authorList>
            <consortium name="EnsemblMetazoa"/>
        </authorList>
    </citation>
    <scope>IDENTIFICATION</scope>
    <source>
        <strain evidence="2">PS312</strain>
    </source>
</reference>
<protein>
    <submittedName>
        <fullName evidence="2">Uncharacterized protein</fullName>
    </submittedName>
</protein>
<accession>A0A8R1YWM0</accession>
<name>A0A2A6BYC6_PRIPA</name>
<feature type="region of interest" description="Disordered" evidence="1">
    <location>
        <begin position="321"/>
        <end position="342"/>
    </location>
</feature>
<evidence type="ECO:0000313" key="3">
    <source>
        <dbReference type="Proteomes" id="UP000005239"/>
    </source>
</evidence>
<proteinExistence type="predicted"/>
<dbReference type="EnsemblMetazoa" id="PPA39782.1">
    <property type="protein sequence ID" value="PPA39782.1"/>
    <property type="gene ID" value="WBGene00278151"/>
</dbReference>
<sequence length="342" mass="36880">MNTSSAASSSSDVSIVTTAIPLQIEGAASMLAASHVEALDHIDEAKADIPFCSIGKFAIGAVFRSHDNSSIWEAIAPTSLVRLPTTRVWKNLRNEVGVKSFAAPSSSRGFTIDEFFTMDPNKLGLHKKWLDTMKIPPSSTHCFFVAPDKRASLPSTDKAFFAHPRPMDELIKFAPFQAVYGADRHFAIQSTRFASLLTFARNLCLTAEAGDHAQVAFASSIMMLIGGALEGAVLHERSCTVDGAGFTVAVPELKADALTRSIFAHSMFIEIADTILSDALLDMKRVVQASNLYTGDLPDEDAIRYGLKELRDALRAIVANGTASEDDTADSEDENGATPHKE</sequence>
<reference evidence="3" key="1">
    <citation type="journal article" date="2008" name="Nat. Genet.">
        <title>The Pristionchus pacificus genome provides a unique perspective on nematode lifestyle and parasitism.</title>
        <authorList>
            <person name="Dieterich C."/>
            <person name="Clifton S.W."/>
            <person name="Schuster L.N."/>
            <person name="Chinwalla A."/>
            <person name="Delehaunty K."/>
            <person name="Dinkelacker I."/>
            <person name="Fulton L."/>
            <person name="Fulton R."/>
            <person name="Godfrey J."/>
            <person name="Minx P."/>
            <person name="Mitreva M."/>
            <person name="Roeseler W."/>
            <person name="Tian H."/>
            <person name="Witte H."/>
            <person name="Yang S.P."/>
            <person name="Wilson R.K."/>
            <person name="Sommer R.J."/>
        </authorList>
    </citation>
    <scope>NUCLEOTIDE SEQUENCE [LARGE SCALE GENOMIC DNA]</scope>
    <source>
        <strain evidence="3">PS312</strain>
    </source>
</reference>
<organism evidence="2 3">
    <name type="scientific">Pristionchus pacificus</name>
    <name type="common">Parasitic nematode worm</name>
    <dbReference type="NCBI Taxonomy" id="54126"/>
    <lineage>
        <taxon>Eukaryota</taxon>
        <taxon>Metazoa</taxon>
        <taxon>Ecdysozoa</taxon>
        <taxon>Nematoda</taxon>
        <taxon>Chromadorea</taxon>
        <taxon>Rhabditida</taxon>
        <taxon>Rhabditina</taxon>
        <taxon>Diplogasteromorpha</taxon>
        <taxon>Diplogasteroidea</taxon>
        <taxon>Neodiplogasteridae</taxon>
        <taxon>Pristionchus</taxon>
    </lineage>
</organism>
<feature type="compositionally biased region" description="Acidic residues" evidence="1">
    <location>
        <begin position="324"/>
        <end position="335"/>
    </location>
</feature>
<keyword evidence="3" id="KW-1185">Reference proteome</keyword>
<dbReference type="Proteomes" id="UP000005239">
    <property type="component" value="Unassembled WGS sequence"/>
</dbReference>